<gene>
    <name evidence="9" type="ORF">SAMN02745973_00467</name>
</gene>
<dbReference type="InterPro" id="IPR017896">
    <property type="entry name" value="4Fe4S_Fe-S-bd"/>
</dbReference>
<dbReference type="RefSeq" id="WP_087677920.1">
    <property type="nucleotide sequence ID" value="NZ_FUWV01000002.1"/>
</dbReference>
<evidence type="ECO:0000256" key="4">
    <source>
        <dbReference type="ARBA" id="ARBA00022737"/>
    </source>
</evidence>
<dbReference type="GO" id="GO:0046872">
    <property type="term" value="F:metal ion binding"/>
    <property type="evidence" value="ECO:0007669"/>
    <property type="project" value="UniProtKB-KW"/>
</dbReference>
<dbReference type="EMBL" id="FUWV01000002">
    <property type="protein sequence ID" value="SJZ40431.1"/>
    <property type="molecule type" value="Genomic_DNA"/>
</dbReference>
<evidence type="ECO:0000256" key="3">
    <source>
        <dbReference type="ARBA" id="ARBA00022723"/>
    </source>
</evidence>
<keyword evidence="1" id="KW-0813">Transport</keyword>
<dbReference type="GO" id="GO:0051539">
    <property type="term" value="F:4 iron, 4 sulfur cluster binding"/>
    <property type="evidence" value="ECO:0007669"/>
    <property type="project" value="UniProtKB-KW"/>
</dbReference>
<feature type="domain" description="4Fe-4S ferredoxin-type" evidence="8">
    <location>
        <begin position="323"/>
        <end position="353"/>
    </location>
</feature>
<evidence type="ECO:0000313" key="9">
    <source>
        <dbReference type="EMBL" id="SJZ40431.1"/>
    </source>
</evidence>
<keyword evidence="10" id="KW-1185">Reference proteome</keyword>
<dbReference type="Pfam" id="PF04015">
    <property type="entry name" value="DUF362"/>
    <property type="match status" value="1"/>
</dbReference>
<protein>
    <submittedName>
        <fullName evidence="9">Uncharacterized conserved protein, DUF362 family</fullName>
    </submittedName>
</protein>
<evidence type="ECO:0000313" key="10">
    <source>
        <dbReference type="Proteomes" id="UP000196365"/>
    </source>
</evidence>
<dbReference type="InterPro" id="IPR007160">
    <property type="entry name" value="DUF362"/>
</dbReference>
<dbReference type="PANTHER" id="PTHR43687">
    <property type="entry name" value="ADENYLYLSULFATE REDUCTASE, BETA SUBUNIT"/>
    <property type="match status" value="1"/>
</dbReference>
<dbReference type="Pfam" id="PF00037">
    <property type="entry name" value="Fer4"/>
    <property type="match status" value="1"/>
</dbReference>
<proteinExistence type="predicted"/>
<evidence type="ECO:0000256" key="1">
    <source>
        <dbReference type="ARBA" id="ARBA00022448"/>
    </source>
</evidence>
<evidence type="ECO:0000256" key="7">
    <source>
        <dbReference type="ARBA" id="ARBA00023014"/>
    </source>
</evidence>
<keyword evidence="7" id="KW-0411">Iron-sulfur</keyword>
<accession>A0A1T4KDG6</accession>
<dbReference type="AlphaFoldDB" id="A0A1T4KDG6"/>
<keyword evidence="6" id="KW-0408">Iron</keyword>
<keyword evidence="5" id="KW-0249">Electron transport</keyword>
<keyword evidence="2" id="KW-0004">4Fe-4S</keyword>
<dbReference type="SUPFAM" id="SSF54862">
    <property type="entry name" value="4Fe-4S ferredoxins"/>
    <property type="match status" value="1"/>
</dbReference>
<dbReference type="PROSITE" id="PS00198">
    <property type="entry name" value="4FE4S_FER_1"/>
    <property type="match status" value="1"/>
</dbReference>
<dbReference type="InterPro" id="IPR050572">
    <property type="entry name" value="Fe-S_Ferredoxin"/>
</dbReference>
<dbReference type="PANTHER" id="PTHR43687:SF6">
    <property type="entry name" value="L-ASPARTATE SEMIALDEHYDE SULFURTRANSFERASE IRON-SULFUR SUBUNIT"/>
    <property type="match status" value="1"/>
</dbReference>
<feature type="domain" description="4Fe-4S ferredoxin-type" evidence="8">
    <location>
        <begin position="354"/>
        <end position="382"/>
    </location>
</feature>
<evidence type="ECO:0000259" key="8">
    <source>
        <dbReference type="PROSITE" id="PS51379"/>
    </source>
</evidence>
<sequence>MSIMDNKVYLAGCQDYRKENVENAVKRAFSAFHFPESFNMQGKKILIKVNLLSANNPDKAVTTHPEVVSAIVREVIKVGGEVTIADSPGGIYNQRILRRVYSFCGMDTAAEESGAKLNFDISHRKVKFSQGKFAKEFNIISPVLDADFIINIAKLKTHGLAYYTGAVKNLFGVIPGLEKARFHSLYPDKYKFNGVLVDLCEYIKPGISFVDGVVGMEGAGPSGGNAKHVGVIGASLNPYALDLAMSDLVSLPQSKIPILTEAVIQGLVAENVNKLEFLGDDPEQFKTSFEPAIKGAKRGNPIVFLIIRYLLPKKWEQGLSNKLTPWPKMMDKCIACGKCVEICPRQVIKIENKKAKPDYSGCIRCYCCHEICPVQAIELVKRSKL</sequence>
<dbReference type="Proteomes" id="UP000196365">
    <property type="component" value="Unassembled WGS sequence"/>
</dbReference>
<name>A0A1T4KDG6_9FIRM</name>
<keyword evidence="3" id="KW-0479">Metal-binding</keyword>
<dbReference type="OrthoDB" id="9807879at2"/>
<organism evidence="9 10">
    <name type="scientific">Garciella nitratireducens DSM 15102</name>
    <dbReference type="NCBI Taxonomy" id="1121911"/>
    <lineage>
        <taxon>Bacteria</taxon>
        <taxon>Bacillati</taxon>
        <taxon>Bacillota</taxon>
        <taxon>Clostridia</taxon>
        <taxon>Eubacteriales</taxon>
        <taxon>Eubacteriaceae</taxon>
        <taxon>Garciella</taxon>
    </lineage>
</organism>
<dbReference type="InterPro" id="IPR017900">
    <property type="entry name" value="4Fe4S_Fe_S_CS"/>
</dbReference>
<evidence type="ECO:0000256" key="2">
    <source>
        <dbReference type="ARBA" id="ARBA00022485"/>
    </source>
</evidence>
<evidence type="ECO:0000256" key="5">
    <source>
        <dbReference type="ARBA" id="ARBA00022982"/>
    </source>
</evidence>
<evidence type="ECO:0000256" key="6">
    <source>
        <dbReference type="ARBA" id="ARBA00023004"/>
    </source>
</evidence>
<keyword evidence="4" id="KW-0677">Repeat</keyword>
<dbReference type="Gene3D" id="3.30.70.20">
    <property type="match status" value="1"/>
</dbReference>
<reference evidence="9 10" key="1">
    <citation type="submission" date="2017-02" db="EMBL/GenBank/DDBJ databases">
        <authorList>
            <person name="Peterson S.W."/>
        </authorList>
    </citation>
    <scope>NUCLEOTIDE SEQUENCE [LARGE SCALE GENOMIC DNA]</scope>
    <source>
        <strain evidence="9 10">DSM 15102</strain>
    </source>
</reference>
<dbReference type="PROSITE" id="PS51379">
    <property type="entry name" value="4FE4S_FER_2"/>
    <property type="match status" value="2"/>
</dbReference>